<sequence>MHRAYQLKKVGAGGPVIKRVVVVQGREKSATLKSLCDPATVETRRFRRQALKKIEPFCLISCRIIFGAIAFSSEAVNGGGSVQK</sequence>
<gene>
    <name evidence="1" type="ORF">NTJ_05785</name>
</gene>
<evidence type="ECO:0000313" key="1">
    <source>
        <dbReference type="EMBL" id="BES92976.1"/>
    </source>
</evidence>
<dbReference type="Proteomes" id="UP001307889">
    <property type="component" value="Chromosome 4"/>
</dbReference>
<organism evidence="1 2">
    <name type="scientific">Nesidiocoris tenuis</name>
    <dbReference type="NCBI Taxonomy" id="355587"/>
    <lineage>
        <taxon>Eukaryota</taxon>
        <taxon>Metazoa</taxon>
        <taxon>Ecdysozoa</taxon>
        <taxon>Arthropoda</taxon>
        <taxon>Hexapoda</taxon>
        <taxon>Insecta</taxon>
        <taxon>Pterygota</taxon>
        <taxon>Neoptera</taxon>
        <taxon>Paraneoptera</taxon>
        <taxon>Hemiptera</taxon>
        <taxon>Heteroptera</taxon>
        <taxon>Panheteroptera</taxon>
        <taxon>Cimicomorpha</taxon>
        <taxon>Miridae</taxon>
        <taxon>Dicyphina</taxon>
        <taxon>Nesidiocoris</taxon>
    </lineage>
</organism>
<proteinExistence type="predicted"/>
<evidence type="ECO:0000313" key="2">
    <source>
        <dbReference type="Proteomes" id="UP001307889"/>
    </source>
</evidence>
<reference evidence="1 2" key="1">
    <citation type="submission" date="2023-09" db="EMBL/GenBank/DDBJ databases">
        <title>Nesidiocoris tenuis whole genome shotgun sequence.</title>
        <authorList>
            <person name="Shibata T."/>
            <person name="Shimoda M."/>
            <person name="Kobayashi T."/>
            <person name="Uehara T."/>
        </authorList>
    </citation>
    <scope>NUCLEOTIDE SEQUENCE [LARGE SCALE GENOMIC DNA]</scope>
    <source>
        <strain evidence="1 2">Japan</strain>
    </source>
</reference>
<accession>A0ABN7AL61</accession>
<keyword evidence="2" id="KW-1185">Reference proteome</keyword>
<dbReference type="EMBL" id="AP028912">
    <property type="protein sequence ID" value="BES92976.1"/>
    <property type="molecule type" value="Genomic_DNA"/>
</dbReference>
<protein>
    <submittedName>
        <fullName evidence="1">Uncharacterized protein</fullName>
    </submittedName>
</protein>
<name>A0ABN7AL61_9HEMI</name>